<dbReference type="AlphaFoldDB" id="A0A5P1EPM3"/>
<reference evidence="2" key="1">
    <citation type="journal article" date="2017" name="Nat. Commun.">
        <title>The asparagus genome sheds light on the origin and evolution of a young Y chromosome.</title>
        <authorList>
            <person name="Harkess A."/>
            <person name="Zhou J."/>
            <person name="Xu C."/>
            <person name="Bowers J.E."/>
            <person name="Van der Hulst R."/>
            <person name="Ayyampalayam S."/>
            <person name="Mercati F."/>
            <person name="Riccardi P."/>
            <person name="McKain M.R."/>
            <person name="Kakrana A."/>
            <person name="Tang H."/>
            <person name="Ray J."/>
            <person name="Groenendijk J."/>
            <person name="Arikit S."/>
            <person name="Mathioni S.M."/>
            <person name="Nakano M."/>
            <person name="Shan H."/>
            <person name="Telgmann-Rauber A."/>
            <person name="Kanno A."/>
            <person name="Yue Z."/>
            <person name="Chen H."/>
            <person name="Li W."/>
            <person name="Chen Y."/>
            <person name="Xu X."/>
            <person name="Zhang Y."/>
            <person name="Luo S."/>
            <person name="Chen H."/>
            <person name="Gao J."/>
            <person name="Mao Z."/>
            <person name="Pires J.C."/>
            <person name="Luo M."/>
            <person name="Kudrna D."/>
            <person name="Wing R.A."/>
            <person name="Meyers B.C."/>
            <person name="Yi K."/>
            <person name="Kong H."/>
            <person name="Lavrijsen P."/>
            <person name="Sunseri F."/>
            <person name="Falavigna A."/>
            <person name="Ye Y."/>
            <person name="Leebens-Mack J.H."/>
            <person name="Chen G."/>
        </authorList>
    </citation>
    <scope>NUCLEOTIDE SEQUENCE [LARGE SCALE GENOMIC DNA]</scope>
    <source>
        <strain evidence="2">cv. DH0086</strain>
    </source>
</reference>
<keyword evidence="2" id="KW-1185">Reference proteome</keyword>
<dbReference type="Gramene" id="ONK67876">
    <property type="protein sequence ID" value="ONK67876"/>
    <property type="gene ID" value="A4U43_C05F4720"/>
</dbReference>
<dbReference type="EMBL" id="CM007385">
    <property type="protein sequence ID" value="ONK67876.1"/>
    <property type="molecule type" value="Genomic_DNA"/>
</dbReference>
<protein>
    <submittedName>
        <fullName evidence="1">Uncharacterized protein</fullName>
    </submittedName>
</protein>
<name>A0A5P1EPM3_ASPOF</name>
<evidence type="ECO:0000313" key="2">
    <source>
        <dbReference type="Proteomes" id="UP000243459"/>
    </source>
</evidence>
<organism evidence="1 2">
    <name type="scientific">Asparagus officinalis</name>
    <name type="common">Garden asparagus</name>
    <dbReference type="NCBI Taxonomy" id="4686"/>
    <lineage>
        <taxon>Eukaryota</taxon>
        <taxon>Viridiplantae</taxon>
        <taxon>Streptophyta</taxon>
        <taxon>Embryophyta</taxon>
        <taxon>Tracheophyta</taxon>
        <taxon>Spermatophyta</taxon>
        <taxon>Magnoliopsida</taxon>
        <taxon>Liliopsida</taxon>
        <taxon>Asparagales</taxon>
        <taxon>Asparagaceae</taxon>
        <taxon>Asparagoideae</taxon>
        <taxon>Asparagus</taxon>
    </lineage>
</organism>
<proteinExistence type="predicted"/>
<evidence type="ECO:0000313" key="1">
    <source>
        <dbReference type="EMBL" id="ONK67876.1"/>
    </source>
</evidence>
<sequence length="113" mass="12428">MSSVAVAGEEESKVQFSKLEFGDRRRLLDLVSAPSVAKLRLRPMPKPKVMIFTSGHSGSNQHLHDTTVQGKTSQVDLLVSLIDVIGLVNADEFPRQSTTSSEVNRVTLYIHVP</sequence>
<dbReference type="Proteomes" id="UP000243459">
    <property type="component" value="Chromosome 5"/>
</dbReference>
<accession>A0A5P1EPM3</accession>
<gene>
    <name evidence="1" type="ORF">A4U43_C05F4720</name>
</gene>